<evidence type="ECO:0000313" key="2">
    <source>
        <dbReference type="EMBL" id="SBP00113.1"/>
    </source>
</evidence>
<dbReference type="SUPFAM" id="SSF54171">
    <property type="entry name" value="DNA-binding domain"/>
    <property type="match status" value="1"/>
</dbReference>
<dbReference type="GO" id="GO:0004519">
    <property type="term" value="F:endonuclease activity"/>
    <property type="evidence" value="ECO:0007669"/>
    <property type="project" value="UniProtKB-KW"/>
</dbReference>
<dbReference type="InterPro" id="IPR003615">
    <property type="entry name" value="HNH_nuc"/>
</dbReference>
<dbReference type="Pfam" id="PF13392">
    <property type="entry name" value="HNH_3"/>
    <property type="match status" value="1"/>
</dbReference>
<sequence>MTTTSYFQAPLHPTDWDAVAVPASTREGLVVVWLCEEGAERLGKRRLHLGSHGYASLAIDGQDTPVHRYLLGLKRGDGLLGDHINGDRLDNRLSNLRIATHQSNAGNRRALSSSGYRGVVRSGNRWVAQGKVNQRTHYLGTYDTAEEAAQVSHEWRTRNLPGYEGTGRNRYSRTPIFLAAATETA</sequence>
<name>A0A1M4ENF5_9ACTN</name>
<dbReference type="EMBL" id="LT559118">
    <property type="protein sequence ID" value="SBP00113.1"/>
    <property type="molecule type" value="Genomic_DNA"/>
</dbReference>
<accession>A0A1M4ENF5</accession>
<dbReference type="GO" id="GO:0003700">
    <property type="term" value="F:DNA-binding transcription factor activity"/>
    <property type="evidence" value="ECO:0007669"/>
    <property type="project" value="InterPro"/>
</dbReference>
<dbReference type="GO" id="GO:0003677">
    <property type="term" value="F:DNA binding"/>
    <property type="evidence" value="ECO:0007669"/>
    <property type="project" value="InterPro"/>
</dbReference>
<keyword evidence="2" id="KW-0378">Hydrolase</keyword>
<keyword evidence="2" id="KW-0255">Endonuclease</keyword>
<dbReference type="InterPro" id="IPR044925">
    <property type="entry name" value="His-Me_finger_sf"/>
</dbReference>
<evidence type="ECO:0000259" key="1">
    <source>
        <dbReference type="Pfam" id="PF13392"/>
    </source>
</evidence>
<protein>
    <submittedName>
        <fullName evidence="2">Phage-associated homing endonuclease</fullName>
    </submittedName>
</protein>
<reference evidence="2" key="1">
    <citation type="submission" date="2016-04" db="EMBL/GenBank/DDBJ databases">
        <authorList>
            <person name="Evans L.H."/>
            <person name="Alamgir A."/>
            <person name="Owens N."/>
            <person name="Weber N.D."/>
            <person name="Virtaneva K."/>
            <person name="Barbian K."/>
            <person name="Babar A."/>
            <person name="Rosenke K."/>
        </authorList>
    </citation>
    <scope>NUCLEOTIDE SEQUENCE</scope>
    <source>
        <strain evidence="2">Nono1</strain>
    </source>
</reference>
<dbReference type="InterPro" id="IPR036955">
    <property type="entry name" value="AP2/ERF_dom_sf"/>
</dbReference>
<dbReference type="AlphaFoldDB" id="A0A1M4ENF5"/>
<organism evidence="2">
    <name type="scientific">Nonomuraea gerenzanensis</name>
    <dbReference type="NCBI Taxonomy" id="93944"/>
    <lineage>
        <taxon>Bacteria</taxon>
        <taxon>Bacillati</taxon>
        <taxon>Actinomycetota</taxon>
        <taxon>Actinomycetes</taxon>
        <taxon>Streptosporangiales</taxon>
        <taxon>Streptosporangiaceae</taxon>
        <taxon>Nonomuraea</taxon>
    </lineage>
</organism>
<gene>
    <name evidence="2" type="ORF">BN4615_P9629</name>
</gene>
<dbReference type="RefSeq" id="WP_225268735.1">
    <property type="nucleotide sequence ID" value="NZ_CP084058.1"/>
</dbReference>
<dbReference type="Gene3D" id="3.30.730.10">
    <property type="entry name" value="AP2/ERF domain"/>
    <property type="match status" value="1"/>
</dbReference>
<dbReference type="SUPFAM" id="SSF54060">
    <property type="entry name" value="His-Me finger endonucleases"/>
    <property type="match status" value="1"/>
</dbReference>
<dbReference type="Gene3D" id="3.90.75.20">
    <property type="match status" value="1"/>
</dbReference>
<dbReference type="InterPro" id="IPR016177">
    <property type="entry name" value="DNA-bd_dom_sf"/>
</dbReference>
<proteinExistence type="predicted"/>
<keyword evidence="2" id="KW-0540">Nuclease</keyword>
<feature type="domain" description="HNH nuclease" evidence="1">
    <location>
        <begin position="82"/>
        <end position="105"/>
    </location>
</feature>